<dbReference type="EMBL" id="MEIA01000475">
    <property type="protein sequence ID" value="OJF10527.1"/>
    <property type="molecule type" value="Genomic_DNA"/>
</dbReference>
<dbReference type="GO" id="GO:0016491">
    <property type="term" value="F:oxidoreductase activity"/>
    <property type="evidence" value="ECO:0007669"/>
    <property type="project" value="UniProtKB-KW"/>
</dbReference>
<dbReference type="PRINTS" id="PR00080">
    <property type="entry name" value="SDRFAMILY"/>
</dbReference>
<dbReference type="Proteomes" id="UP000182486">
    <property type="component" value="Unassembled WGS sequence"/>
</dbReference>
<name>A0A1K0FCF5_9ACTN</name>
<evidence type="ECO:0000313" key="5">
    <source>
        <dbReference type="Proteomes" id="UP000182486"/>
    </source>
</evidence>
<protein>
    <submittedName>
        <fullName evidence="4">Oxidoreductase</fullName>
    </submittedName>
</protein>
<sequence>MKLNGQTALITGASSGIGAAYAREFAARGADLVLVARSEDAMHRLADELRGAHGRRIEIVPADLAEPGAADRVAARVAALGIDVDLLVNNAGFGMHGDFVAGDAGRLTAQIQLNCVALVDLTRRFLPGMVARGRGAVVNVASTAAFQPVPHMAVYGATKAFVLSFSEALYAEARPAGVKVLAICPGPTETPFFDVAGEDAAVGKKRTPQQVVATTLSALEKSRPSRVDGLANAVLAVATRWAPRRLVISIAGRLTAPSEAATV</sequence>
<evidence type="ECO:0000256" key="2">
    <source>
        <dbReference type="ARBA" id="ARBA00023002"/>
    </source>
</evidence>
<reference evidence="4 5" key="1">
    <citation type="submission" date="2016-09" db="EMBL/GenBank/DDBJ databases">
        <title>Couchioplanes caeruleus draft genome sequence.</title>
        <authorList>
            <person name="Sheehan J."/>
            <person name="Caffrey P."/>
        </authorList>
    </citation>
    <scope>NUCLEOTIDE SEQUENCE [LARGE SCALE GENOMIC DNA]</scope>
    <source>
        <strain evidence="4 5">DSM 43634</strain>
    </source>
</reference>
<keyword evidence="2" id="KW-0560">Oxidoreductase</keyword>
<organism evidence="4 5">
    <name type="scientific">Couchioplanes caeruleus subsp. caeruleus</name>
    <dbReference type="NCBI Taxonomy" id="56427"/>
    <lineage>
        <taxon>Bacteria</taxon>
        <taxon>Bacillati</taxon>
        <taxon>Actinomycetota</taxon>
        <taxon>Actinomycetes</taxon>
        <taxon>Micromonosporales</taxon>
        <taxon>Micromonosporaceae</taxon>
        <taxon>Couchioplanes</taxon>
    </lineage>
</organism>
<keyword evidence="5" id="KW-1185">Reference proteome</keyword>
<gene>
    <name evidence="4" type="ORF">BG844_31420</name>
</gene>
<evidence type="ECO:0000256" key="3">
    <source>
        <dbReference type="RuleBase" id="RU000363"/>
    </source>
</evidence>
<evidence type="ECO:0000313" key="4">
    <source>
        <dbReference type="EMBL" id="OJF10527.1"/>
    </source>
</evidence>
<dbReference type="Pfam" id="PF00106">
    <property type="entry name" value="adh_short"/>
    <property type="match status" value="1"/>
</dbReference>
<dbReference type="SUPFAM" id="SSF51735">
    <property type="entry name" value="NAD(P)-binding Rossmann-fold domains"/>
    <property type="match status" value="1"/>
</dbReference>
<dbReference type="RefSeq" id="WP_071808950.1">
    <property type="nucleotide sequence ID" value="NZ_MEIA01000475.1"/>
</dbReference>
<comment type="caution">
    <text evidence="4">The sequence shown here is derived from an EMBL/GenBank/DDBJ whole genome shotgun (WGS) entry which is preliminary data.</text>
</comment>
<dbReference type="PRINTS" id="PR00081">
    <property type="entry name" value="GDHRDH"/>
</dbReference>
<dbReference type="GO" id="GO:0016020">
    <property type="term" value="C:membrane"/>
    <property type="evidence" value="ECO:0007669"/>
    <property type="project" value="TreeGrafter"/>
</dbReference>
<dbReference type="PIRSF" id="PIRSF000126">
    <property type="entry name" value="11-beta-HSD1"/>
    <property type="match status" value="1"/>
</dbReference>
<dbReference type="AlphaFoldDB" id="A0A1K0FCF5"/>
<dbReference type="InterPro" id="IPR036291">
    <property type="entry name" value="NAD(P)-bd_dom_sf"/>
</dbReference>
<evidence type="ECO:0000256" key="1">
    <source>
        <dbReference type="ARBA" id="ARBA00006484"/>
    </source>
</evidence>
<proteinExistence type="inferred from homology"/>
<dbReference type="PANTHER" id="PTHR44196:SF2">
    <property type="entry name" value="SHORT-CHAIN DEHYDROGENASE-RELATED"/>
    <property type="match status" value="1"/>
</dbReference>
<comment type="similarity">
    <text evidence="1 3">Belongs to the short-chain dehydrogenases/reductases (SDR) family.</text>
</comment>
<dbReference type="Gene3D" id="3.40.50.720">
    <property type="entry name" value="NAD(P)-binding Rossmann-like Domain"/>
    <property type="match status" value="1"/>
</dbReference>
<dbReference type="InterPro" id="IPR002347">
    <property type="entry name" value="SDR_fam"/>
</dbReference>
<accession>A0A1K0FCF5</accession>
<dbReference type="PANTHER" id="PTHR44196">
    <property type="entry name" value="DEHYDROGENASE/REDUCTASE SDR FAMILY MEMBER 7B"/>
    <property type="match status" value="1"/>
</dbReference>